<gene>
    <name evidence="1" type="ORF">FB475_2785</name>
</gene>
<accession>A0A542ETE8</accession>
<dbReference type="EMBL" id="VFMM01000001">
    <property type="protein sequence ID" value="TQJ18638.1"/>
    <property type="molecule type" value="Genomic_DNA"/>
</dbReference>
<protein>
    <submittedName>
        <fullName evidence="1">Uncharacterized protein</fullName>
    </submittedName>
</protein>
<name>A0A542ETE8_9ACTN</name>
<evidence type="ECO:0000313" key="2">
    <source>
        <dbReference type="Proteomes" id="UP000316298"/>
    </source>
</evidence>
<keyword evidence="2" id="KW-1185">Reference proteome</keyword>
<comment type="caution">
    <text evidence="1">The sequence shown here is derived from an EMBL/GenBank/DDBJ whole genome shotgun (WGS) entry which is preliminary data.</text>
</comment>
<proteinExistence type="predicted"/>
<reference evidence="1 2" key="1">
    <citation type="submission" date="2019-06" db="EMBL/GenBank/DDBJ databases">
        <title>Sequencing the genomes of 1000 actinobacteria strains.</title>
        <authorList>
            <person name="Klenk H.-P."/>
        </authorList>
    </citation>
    <scope>NUCLEOTIDE SEQUENCE [LARGE SCALE GENOMIC DNA]</scope>
    <source>
        <strain evidence="1 2">DSM 17305</strain>
    </source>
</reference>
<organism evidence="1 2">
    <name type="scientific">Kribbella jejuensis</name>
    <dbReference type="NCBI Taxonomy" id="236068"/>
    <lineage>
        <taxon>Bacteria</taxon>
        <taxon>Bacillati</taxon>
        <taxon>Actinomycetota</taxon>
        <taxon>Actinomycetes</taxon>
        <taxon>Propionibacteriales</taxon>
        <taxon>Kribbellaceae</taxon>
        <taxon>Kribbella</taxon>
    </lineage>
</organism>
<sequence>MGEWLDTADSPLENLVALRLIAHEDAEDTTDKTGCARIWIDDADQANVLVQLYEAPDGPARVAPAEIPVGELLGRLPVETLLEAADAIRAGR</sequence>
<dbReference type="AlphaFoldDB" id="A0A542ETE8"/>
<evidence type="ECO:0000313" key="1">
    <source>
        <dbReference type="EMBL" id="TQJ18638.1"/>
    </source>
</evidence>
<dbReference type="Proteomes" id="UP000316298">
    <property type="component" value="Unassembled WGS sequence"/>
</dbReference>